<dbReference type="GO" id="GO:0005549">
    <property type="term" value="F:odorant binding"/>
    <property type="evidence" value="ECO:0007669"/>
    <property type="project" value="InterPro"/>
</dbReference>
<dbReference type="GO" id="GO:0042048">
    <property type="term" value="P:olfactory behavior"/>
    <property type="evidence" value="ECO:0007669"/>
    <property type="project" value="TreeGrafter"/>
</dbReference>
<proteinExistence type="inferred from homology"/>
<feature type="non-terminal residue" evidence="5">
    <location>
        <position position="1"/>
    </location>
</feature>
<evidence type="ECO:0000313" key="5">
    <source>
        <dbReference type="EMBL" id="JAD11291.1"/>
    </source>
</evidence>
<name>A0A0A1XJZ1_ZEUCU</name>
<keyword evidence="4" id="KW-1133">Transmembrane helix</keyword>
<reference evidence="5" key="2">
    <citation type="journal article" date="2015" name="Gigascience">
        <title>Reconstructing a comprehensive transcriptome assembly of a white-pupal translocated strain of the pest fruit fly Bactrocera cucurbitae.</title>
        <authorList>
            <person name="Sim S.B."/>
            <person name="Calla B."/>
            <person name="Hall B."/>
            <person name="DeRego T."/>
            <person name="Geib S.M."/>
        </authorList>
    </citation>
    <scope>NUCLEOTIDE SEQUENCE</scope>
</reference>
<accession>A0A0A1XJZ1</accession>
<protein>
    <submittedName>
        <fullName evidence="5">General odorant-binding protein 19a</fullName>
    </submittedName>
</protein>
<dbReference type="PANTHER" id="PTHR21364">
    <property type="entry name" value="GENERAL ODORANT-BINDING PROTEIN 19A"/>
    <property type="match status" value="1"/>
</dbReference>
<reference evidence="5" key="1">
    <citation type="submission" date="2014-11" db="EMBL/GenBank/DDBJ databases">
        <authorList>
            <person name="Geib S."/>
        </authorList>
    </citation>
    <scope>NUCLEOTIDE SEQUENCE</scope>
</reference>
<feature type="transmembrane region" description="Helical" evidence="4">
    <location>
        <begin position="28"/>
        <end position="49"/>
    </location>
</feature>
<dbReference type="GO" id="GO:0005576">
    <property type="term" value="C:extracellular region"/>
    <property type="evidence" value="ECO:0007669"/>
    <property type="project" value="UniProtKB-SubCell"/>
</dbReference>
<dbReference type="AlphaFoldDB" id="A0A0A1XJZ1"/>
<dbReference type="InterPro" id="IPR006170">
    <property type="entry name" value="PBP/GOBP"/>
</dbReference>
<dbReference type="InterPro" id="IPR036728">
    <property type="entry name" value="PBP_GOBP_sf"/>
</dbReference>
<organism evidence="5">
    <name type="scientific">Zeugodacus cucurbitae</name>
    <name type="common">Melon fruit fly</name>
    <name type="synonym">Bactrocera cucurbitae</name>
    <dbReference type="NCBI Taxonomy" id="28588"/>
    <lineage>
        <taxon>Eukaryota</taxon>
        <taxon>Metazoa</taxon>
        <taxon>Ecdysozoa</taxon>
        <taxon>Arthropoda</taxon>
        <taxon>Hexapoda</taxon>
        <taxon>Insecta</taxon>
        <taxon>Pterygota</taxon>
        <taxon>Neoptera</taxon>
        <taxon>Endopterygota</taxon>
        <taxon>Diptera</taxon>
        <taxon>Brachycera</taxon>
        <taxon>Muscomorpha</taxon>
        <taxon>Tephritoidea</taxon>
        <taxon>Tephritidae</taxon>
        <taxon>Zeugodacus</taxon>
        <taxon>Zeugodacus</taxon>
    </lineage>
</organism>
<dbReference type="PANTHER" id="PTHR21364:SF2">
    <property type="entry name" value="GENERAL ODORANT-BINDING PROTEIN 19A"/>
    <property type="match status" value="1"/>
</dbReference>
<gene>
    <name evidence="5" type="primary">Obp19a_0</name>
    <name evidence="5" type="ORF">g.57058</name>
</gene>
<evidence type="ECO:0000256" key="3">
    <source>
        <dbReference type="ARBA" id="ARBA00022525"/>
    </source>
</evidence>
<dbReference type="FunFam" id="1.10.238.20:FF:000001">
    <property type="entry name" value="General odorant-binding protein lush"/>
    <property type="match status" value="1"/>
</dbReference>
<keyword evidence="4" id="KW-0472">Membrane</keyword>
<evidence type="ECO:0000256" key="4">
    <source>
        <dbReference type="SAM" id="Phobius"/>
    </source>
</evidence>
<evidence type="ECO:0000256" key="1">
    <source>
        <dbReference type="ARBA" id="ARBA00004613"/>
    </source>
</evidence>
<dbReference type="Gene3D" id="1.10.238.20">
    <property type="entry name" value="Pheromone/general odorant binding protein domain"/>
    <property type="match status" value="1"/>
</dbReference>
<evidence type="ECO:0000256" key="2">
    <source>
        <dbReference type="ARBA" id="ARBA00008098"/>
    </source>
</evidence>
<comment type="similarity">
    <text evidence="2">Belongs to the PBP/GOBP family.</text>
</comment>
<dbReference type="SMART" id="SM00708">
    <property type="entry name" value="PhBP"/>
    <property type="match status" value="1"/>
</dbReference>
<dbReference type="GO" id="GO:0035275">
    <property type="term" value="F:dibutyl phthalate binding"/>
    <property type="evidence" value="ECO:0007669"/>
    <property type="project" value="TreeGrafter"/>
</dbReference>
<keyword evidence="3" id="KW-0964">Secreted</keyword>
<dbReference type="CDD" id="cd23992">
    <property type="entry name" value="PBP_GOBP"/>
    <property type="match status" value="1"/>
</dbReference>
<dbReference type="SUPFAM" id="SSF47565">
    <property type="entry name" value="Insect pheromone/odorant-binding proteins"/>
    <property type="match status" value="1"/>
</dbReference>
<dbReference type="GO" id="GO:0007608">
    <property type="term" value="P:sensory perception of smell"/>
    <property type="evidence" value="ECO:0007669"/>
    <property type="project" value="TreeGrafter"/>
</dbReference>
<dbReference type="Pfam" id="PF01395">
    <property type="entry name" value="PBP_GOBP"/>
    <property type="match status" value="1"/>
</dbReference>
<dbReference type="EMBL" id="GBXI01003001">
    <property type="protein sequence ID" value="JAD11291.1"/>
    <property type="molecule type" value="Transcribed_RNA"/>
</dbReference>
<keyword evidence="4" id="KW-0812">Transmembrane</keyword>
<sequence>YTCSRSVGQRKSLLLFDKRIIREVSKSTIIMSNKINLFVLVAVFIALVLRSDQVFGGATEEQMIAAGKLMRDVCLPKFNKITPEVADGIKEGKVPDTKDVKCYINCVMEMMQTMKKGKFLYESSLKQVDLLMPDSYKDEYRNGLGKCKDAAVGIKNNCDASYALLICMRDNITKFVFP</sequence>
<comment type="subcellular location">
    <subcellularLocation>
        <location evidence="1">Secreted</location>
    </subcellularLocation>
</comment>